<dbReference type="PROSITE" id="PS00111">
    <property type="entry name" value="PGLYCERATE_KINASE"/>
    <property type="match status" value="1"/>
</dbReference>
<feature type="binding site" evidence="9">
    <location>
        <position position="205"/>
    </location>
    <ligand>
        <name>ATP</name>
        <dbReference type="ChEBI" id="CHEBI:30616"/>
    </ligand>
</feature>
<keyword evidence="9" id="KW-0324">Glycolysis</keyword>
<evidence type="ECO:0000256" key="7">
    <source>
        <dbReference type="ARBA" id="ARBA00022777"/>
    </source>
</evidence>
<proteinExistence type="inferred from homology"/>
<dbReference type="InterPro" id="IPR015911">
    <property type="entry name" value="Phosphoglycerate_kinase_CS"/>
</dbReference>
<evidence type="ECO:0000313" key="11">
    <source>
        <dbReference type="EMBL" id="WPX96051.1"/>
    </source>
</evidence>
<feature type="binding site" evidence="9">
    <location>
        <begin position="63"/>
        <end position="66"/>
    </location>
    <ligand>
        <name>substrate</name>
    </ligand>
</feature>
<feature type="binding site" evidence="9">
    <location>
        <position position="321"/>
    </location>
    <ligand>
        <name>ATP</name>
        <dbReference type="ChEBI" id="CHEBI:30616"/>
    </ligand>
</feature>
<dbReference type="PANTHER" id="PTHR11406:SF23">
    <property type="entry name" value="PHOSPHOGLYCERATE KINASE 1, CHLOROPLASTIC-RELATED"/>
    <property type="match status" value="1"/>
</dbReference>
<evidence type="ECO:0000256" key="5">
    <source>
        <dbReference type="ARBA" id="ARBA00022679"/>
    </source>
</evidence>
<dbReference type="Pfam" id="PF00162">
    <property type="entry name" value="PGK"/>
    <property type="match status" value="1"/>
</dbReference>
<dbReference type="HAMAP" id="MF_00145">
    <property type="entry name" value="Phosphoglyc_kinase"/>
    <property type="match status" value="1"/>
</dbReference>
<dbReference type="GO" id="GO:0016301">
    <property type="term" value="F:kinase activity"/>
    <property type="evidence" value="ECO:0007669"/>
    <property type="project" value="UniProtKB-KW"/>
</dbReference>
<comment type="catalytic activity">
    <reaction evidence="1 9 10">
        <text>(2R)-3-phosphoglycerate + ATP = (2R)-3-phospho-glyceroyl phosphate + ADP</text>
        <dbReference type="Rhea" id="RHEA:14801"/>
        <dbReference type="ChEBI" id="CHEBI:30616"/>
        <dbReference type="ChEBI" id="CHEBI:57604"/>
        <dbReference type="ChEBI" id="CHEBI:58272"/>
        <dbReference type="ChEBI" id="CHEBI:456216"/>
        <dbReference type="EC" id="2.7.2.3"/>
    </reaction>
</comment>
<dbReference type="EC" id="2.7.2.3" evidence="4 9"/>
<evidence type="ECO:0000256" key="9">
    <source>
        <dbReference type="HAMAP-Rule" id="MF_00145"/>
    </source>
</evidence>
<comment type="similarity">
    <text evidence="2 9 10">Belongs to the phosphoglycerate kinase family.</text>
</comment>
<feature type="binding site" evidence="9">
    <location>
        <begin position="24"/>
        <end position="26"/>
    </location>
    <ligand>
        <name>substrate</name>
    </ligand>
</feature>
<keyword evidence="12" id="KW-1185">Reference proteome</keyword>
<evidence type="ECO:0000256" key="4">
    <source>
        <dbReference type="ARBA" id="ARBA00013061"/>
    </source>
</evidence>
<comment type="caution">
    <text evidence="9">Lacks conserved residue(s) required for the propagation of feature annotation.</text>
</comment>
<organism evidence="11 12">
    <name type="scientific">Candidatus Bandiella euplotis</name>
    <dbReference type="NCBI Taxonomy" id="1664265"/>
    <lineage>
        <taxon>Bacteria</taxon>
        <taxon>Pseudomonadati</taxon>
        <taxon>Pseudomonadota</taxon>
        <taxon>Alphaproteobacteria</taxon>
        <taxon>Rickettsiales</taxon>
        <taxon>Candidatus Midichloriaceae</taxon>
        <taxon>Candidatus Bandiella</taxon>
    </lineage>
</organism>
<keyword evidence="8 9" id="KW-0067">ATP-binding</keyword>
<name>A0ABZ0UIZ0_9RICK</name>
<dbReference type="EMBL" id="CP110820">
    <property type="protein sequence ID" value="WPX96051.1"/>
    <property type="molecule type" value="Genomic_DNA"/>
</dbReference>
<keyword evidence="7 9" id="KW-0418">Kinase</keyword>
<keyword evidence="6 9" id="KW-0547">Nucleotide-binding</keyword>
<evidence type="ECO:0000256" key="10">
    <source>
        <dbReference type="RuleBase" id="RU000532"/>
    </source>
</evidence>
<evidence type="ECO:0000256" key="1">
    <source>
        <dbReference type="ARBA" id="ARBA00000642"/>
    </source>
</evidence>
<feature type="binding site" evidence="9">
    <location>
        <position position="122"/>
    </location>
    <ligand>
        <name>substrate</name>
    </ligand>
</feature>
<dbReference type="InterPro" id="IPR001576">
    <property type="entry name" value="Phosphoglycerate_kinase"/>
</dbReference>
<comment type="subunit">
    <text evidence="3 9">Monomer.</text>
</comment>
<gene>
    <name evidence="9" type="primary">pgk</name>
    <name evidence="11" type="ORF">Bandiella_00154</name>
</gene>
<evidence type="ECO:0000256" key="6">
    <source>
        <dbReference type="ARBA" id="ARBA00022741"/>
    </source>
</evidence>
<dbReference type="PANTHER" id="PTHR11406">
    <property type="entry name" value="PHOSPHOGLYCERATE KINASE"/>
    <property type="match status" value="1"/>
</dbReference>
<feature type="binding site" evidence="9">
    <location>
        <position position="40"/>
    </location>
    <ligand>
        <name>substrate</name>
    </ligand>
</feature>
<dbReference type="InterPro" id="IPR036043">
    <property type="entry name" value="Phosphoglycerate_kinase_sf"/>
</dbReference>
<dbReference type="InterPro" id="IPR015824">
    <property type="entry name" value="Phosphoglycerate_kinase_N"/>
</dbReference>
<feature type="binding site" evidence="9">
    <location>
        <position position="155"/>
    </location>
    <ligand>
        <name>substrate</name>
    </ligand>
</feature>
<dbReference type="PRINTS" id="PR00477">
    <property type="entry name" value="PHGLYCKINASE"/>
</dbReference>
<keyword evidence="5 9" id="KW-0808">Transferase</keyword>
<evidence type="ECO:0000256" key="3">
    <source>
        <dbReference type="ARBA" id="ARBA00011245"/>
    </source>
</evidence>
<dbReference type="SUPFAM" id="SSF53748">
    <property type="entry name" value="Phosphoglycerate kinase"/>
    <property type="match status" value="1"/>
</dbReference>
<comment type="pathway">
    <text evidence="9">Carbohydrate degradation; glycolysis; pyruvate from D-glyceraldehyde 3-phosphate: step 2/5.</text>
</comment>
<dbReference type="Proteomes" id="UP001327219">
    <property type="component" value="Chromosome"/>
</dbReference>
<accession>A0ABZ0UIZ0</accession>
<reference evidence="11 12" key="1">
    <citation type="submission" date="2022-11" db="EMBL/GenBank/DDBJ databases">
        <title>Host association and intracellularity evolved multiple times independently in the Rickettsiales.</title>
        <authorList>
            <person name="Castelli M."/>
            <person name="Nardi T."/>
            <person name="Gammuto L."/>
            <person name="Bellinzona G."/>
            <person name="Sabaneyeva E."/>
            <person name="Potekhin A."/>
            <person name="Serra V."/>
            <person name="Petroni G."/>
            <person name="Sassera D."/>
        </authorList>
    </citation>
    <scope>NUCLEOTIDE SEQUENCE [LARGE SCALE GENOMIC DNA]</scope>
    <source>
        <strain evidence="11 12">NDG2</strain>
    </source>
</reference>
<comment type="subcellular location">
    <subcellularLocation>
        <location evidence="9">Cytoplasm</location>
    </subcellularLocation>
</comment>
<dbReference type="Gene3D" id="3.40.50.1260">
    <property type="entry name" value="Phosphoglycerate kinase, N-terminal domain"/>
    <property type="match status" value="2"/>
</dbReference>
<protein>
    <recommendedName>
        <fullName evidence="4 9">Phosphoglycerate kinase</fullName>
        <ecNumber evidence="4 9">2.7.2.3</ecNumber>
    </recommendedName>
</protein>
<dbReference type="PIRSF" id="PIRSF000724">
    <property type="entry name" value="Pgk"/>
    <property type="match status" value="1"/>
</dbReference>
<evidence type="ECO:0000256" key="2">
    <source>
        <dbReference type="ARBA" id="ARBA00008982"/>
    </source>
</evidence>
<evidence type="ECO:0000313" key="12">
    <source>
        <dbReference type="Proteomes" id="UP001327219"/>
    </source>
</evidence>
<evidence type="ECO:0000256" key="8">
    <source>
        <dbReference type="ARBA" id="ARBA00022840"/>
    </source>
</evidence>
<dbReference type="RefSeq" id="WP_323733002.1">
    <property type="nucleotide sequence ID" value="NZ_CP110820.1"/>
</dbReference>
<feature type="binding site" evidence="9">
    <location>
        <begin position="351"/>
        <end position="354"/>
    </location>
    <ligand>
        <name>ATP</name>
        <dbReference type="ChEBI" id="CHEBI:30616"/>
    </ligand>
</feature>
<sequence length="397" mass="44009">MKEESLKQLKNINLSGRRVLLRCDLNVPFDDNETLLDDTRITSIIPTINYLAQSGAKIVLASHFGRPNGKVDPKLSLRKLIPYLETYYNVSVKFIADIFSQDSVDIIKQLHSTEIALLENLRFHEGEESNDKSFAKQLSKFCDIYVNDAFSCCHRRHASIEAITEFVPSYPGLLVANEMQHLNTALNGNRRPQTLIIGGKKISTKLSVLKNLANKVDNIVIGGAMANNFFKALGLQVGSSFYEENFIQEAKNLYYEYQDKIVLPTDFVGKNSANKLFIKQLADISGDDCVLDIGPNSCEKIHNILKSSKVVVWNGPIGFYEEPQYAVSSLYIARAIAYLTKIDGLISIIGGGDAAAVAKMSGLKSDFSYISTGGGAFLELLEKGNLIGLTHLREKKI</sequence>
<keyword evidence="9" id="KW-0963">Cytoplasm</keyword>